<dbReference type="AlphaFoldDB" id="A0A096AYN8"/>
<dbReference type="InterPro" id="IPR036291">
    <property type="entry name" value="NAD(P)-bd_dom_sf"/>
</dbReference>
<evidence type="ECO:0000313" key="15">
    <source>
        <dbReference type="EMBL" id="KGF51935.1"/>
    </source>
</evidence>
<gene>
    <name evidence="15" type="ORF">HMPREF9302_05335</name>
</gene>
<evidence type="ECO:0000256" key="12">
    <source>
        <dbReference type="NCBIfam" id="TIGR00036"/>
    </source>
</evidence>
<evidence type="ECO:0000256" key="8">
    <source>
        <dbReference type="ARBA" id="ARBA00037922"/>
    </source>
</evidence>
<keyword evidence="7" id="KW-0457">Lysine biosynthesis</keyword>
<keyword evidence="4" id="KW-0220">Diaminopimelate biosynthesis</keyword>
<evidence type="ECO:0000256" key="4">
    <source>
        <dbReference type="ARBA" id="ARBA00022915"/>
    </source>
</evidence>
<evidence type="ECO:0000256" key="2">
    <source>
        <dbReference type="ARBA" id="ARBA00022605"/>
    </source>
</evidence>
<dbReference type="OrthoDB" id="9790352at2"/>
<proteinExistence type="inferred from homology"/>
<comment type="caution">
    <text evidence="15">The sequence shown here is derived from an EMBL/GenBank/DDBJ whole genome shotgun (WGS) entry which is preliminary data.</text>
</comment>
<comment type="catalytic activity">
    <reaction evidence="11">
        <text>(S)-2,3,4,5-tetrahydrodipicolinate + NAD(+) + H2O = (2S,4S)-4-hydroxy-2,3,4,5-tetrahydrodipicolinate + NADH + H(+)</text>
        <dbReference type="Rhea" id="RHEA:35323"/>
        <dbReference type="ChEBI" id="CHEBI:15377"/>
        <dbReference type="ChEBI" id="CHEBI:15378"/>
        <dbReference type="ChEBI" id="CHEBI:16845"/>
        <dbReference type="ChEBI" id="CHEBI:57540"/>
        <dbReference type="ChEBI" id="CHEBI:57945"/>
        <dbReference type="ChEBI" id="CHEBI:67139"/>
        <dbReference type="EC" id="1.17.1.8"/>
    </reaction>
</comment>
<name>A0A096AYN8_9BACT</name>
<keyword evidence="6" id="KW-0520">NAD</keyword>
<dbReference type="Pfam" id="PF05173">
    <property type="entry name" value="DapB_C"/>
    <property type="match status" value="1"/>
</dbReference>
<dbReference type="GO" id="GO:0019877">
    <property type="term" value="P:diaminopimelate biosynthetic process"/>
    <property type="evidence" value="ECO:0007669"/>
    <property type="project" value="UniProtKB-KW"/>
</dbReference>
<keyword evidence="2" id="KW-0028">Amino-acid biosynthesis</keyword>
<dbReference type="PANTHER" id="PTHR20836">
    <property type="entry name" value="DIHYDRODIPICOLINATE REDUCTASE"/>
    <property type="match status" value="1"/>
</dbReference>
<dbReference type="GO" id="GO:0005829">
    <property type="term" value="C:cytosol"/>
    <property type="evidence" value="ECO:0007669"/>
    <property type="project" value="TreeGrafter"/>
</dbReference>
<dbReference type="GO" id="GO:0008839">
    <property type="term" value="F:4-hydroxy-tetrahydrodipicolinate reductase"/>
    <property type="evidence" value="ECO:0007669"/>
    <property type="project" value="UniProtKB-UniRule"/>
</dbReference>
<dbReference type="Gene3D" id="3.40.50.720">
    <property type="entry name" value="NAD(P)-binding Rossmann-like Domain"/>
    <property type="match status" value="1"/>
</dbReference>
<evidence type="ECO:0000313" key="16">
    <source>
        <dbReference type="Proteomes" id="UP000029614"/>
    </source>
</evidence>
<dbReference type="SUPFAM" id="SSF55347">
    <property type="entry name" value="Glyceraldehyde-3-phosphate dehydrogenase-like, C-terminal domain"/>
    <property type="match status" value="1"/>
</dbReference>
<dbReference type="EMBL" id="JRNU01000020">
    <property type="protein sequence ID" value="KGF51935.1"/>
    <property type="molecule type" value="Genomic_DNA"/>
</dbReference>
<evidence type="ECO:0000259" key="13">
    <source>
        <dbReference type="Pfam" id="PF01113"/>
    </source>
</evidence>
<reference evidence="15 16" key="1">
    <citation type="submission" date="2014-07" db="EMBL/GenBank/DDBJ databases">
        <authorList>
            <person name="McCorrison J."/>
            <person name="Sanka R."/>
            <person name="Torralba M."/>
            <person name="Gillis M."/>
            <person name="Haft D.H."/>
            <person name="Methe B."/>
            <person name="Sutton G."/>
            <person name="Nelson K.E."/>
        </authorList>
    </citation>
    <scope>NUCLEOTIDE SEQUENCE [LARGE SCALE GENOMIC DNA]</scope>
    <source>
        <strain evidence="15 16">DNF00058</strain>
    </source>
</reference>
<evidence type="ECO:0000256" key="9">
    <source>
        <dbReference type="ARBA" id="ARBA00038983"/>
    </source>
</evidence>
<dbReference type="PANTHER" id="PTHR20836:SF0">
    <property type="entry name" value="4-HYDROXY-TETRAHYDRODIPICOLINATE REDUCTASE 1, CHLOROPLASTIC-RELATED"/>
    <property type="match status" value="1"/>
</dbReference>
<dbReference type="GO" id="GO:0009089">
    <property type="term" value="P:lysine biosynthetic process via diaminopimelate"/>
    <property type="evidence" value="ECO:0007669"/>
    <property type="project" value="UniProtKB-UniRule"/>
</dbReference>
<dbReference type="CDD" id="cd02274">
    <property type="entry name" value="DHDPR_N"/>
    <property type="match status" value="1"/>
</dbReference>
<evidence type="ECO:0000256" key="10">
    <source>
        <dbReference type="ARBA" id="ARBA00049080"/>
    </source>
</evidence>
<feature type="domain" description="Dihydrodipicolinate reductase C-terminal" evidence="14">
    <location>
        <begin position="107"/>
        <end position="248"/>
    </location>
</feature>
<evidence type="ECO:0000256" key="11">
    <source>
        <dbReference type="ARBA" id="ARBA00049396"/>
    </source>
</evidence>
<organism evidence="15 16">
    <name type="scientific">Prevotella amnii DNF00058</name>
    <dbReference type="NCBI Taxonomy" id="1401066"/>
    <lineage>
        <taxon>Bacteria</taxon>
        <taxon>Pseudomonadati</taxon>
        <taxon>Bacteroidota</taxon>
        <taxon>Bacteroidia</taxon>
        <taxon>Bacteroidales</taxon>
        <taxon>Prevotellaceae</taxon>
        <taxon>Prevotella</taxon>
    </lineage>
</organism>
<evidence type="ECO:0000256" key="3">
    <source>
        <dbReference type="ARBA" id="ARBA00022857"/>
    </source>
</evidence>
<comment type="pathway">
    <text evidence="8">Amino-acid biosynthesis; L-lysine biosynthesis via DAP pathway; (S)-tetrahydrodipicolinate from L-aspartate: step 4/4.</text>
</comment>
<protein>
    <recommendedName>
        <fullName evidence="9 12">4-hydroxy-tetrahydrodipicolinate reductase</fullName>
        <ecNumber evidence="9 12">1.17.1.8</ecNumber>
    </recommendedName>
</protein>
<evidence type="ECO:0000256" key="6">
    <source>
        <dbReference type="ARBA" id="ARBA00023027"/>
    </source>
</evidence>
<dbReference type="InterPro" id="IPR022663">
    <property type="entry name" value="DapB_C"/>
</dbReference>
<dbReference type="PIRSF" id="PIRSF000161">
    <property type="entry name" value="DHPR"/>
    <property type="match status" value="1"/>
</dbReference>
<dbReference type="InterPro" id="IPR023940">
    <property type="entry name" value="DHDPR_bac"/>
</dbReference>
<feature type="domain" description="Dihydrodipicolinate reductase N-terminal" evidence="13">
    <location>
        <begin position="1"/>
        <end position="104"/>
    </location>
</feature>
<evidence type="ECO:0000256" key="1">
    <source>
        <dbReference type="ARBA" id="ARBA00006642"/>
    </source>
</evidence>
<dbReference type="Gene3D" id="3.30.360.10">
    <property type="entry name" value="Dihydrodipicolinate Reductase, domain 2"/>
    <property type="match status" value="1"/>
</dbReference>
<evidence type="ECO:0000256" key="5">
    <source>
        <dbReference type="ARBA" id="ARBA00023002"/>
    </source>
</evidence>
<comment type="similarity">
    <text evidence="1">Belongs to the DapB family.</text>
</comment>
<dbReference type="SUPFAM" id="SSF51735">
    <property type="entry name" value="NAD(P)-binding Rossmann-fold domains"/>
    <property type="match status" value="1"/>
</dbReference>
<keyword evidence="3" id="KW-0521">NADP</keyword>
<dbReference type="InterPro" id="IPR000846">
    <property type="entry name" value="DapB_N"/>
</dbReference>
<evidence type="ECO:0000259" key="14">
    <source>
        <dbReference type="Pfam" id="PF05173"/>
    </source>
</evidence>
<keyword evidence="5" id="KW-0560">Oxidoreductase</keyword>
<dbReference type="Pfam" id="PF01113">
    <property type="entry name" value="DapB_N"/>
    <property type="match status" value="1"/>
</dbReference>
<evidence type="ECO:0000256" key="7">
    <source>
        <dbReference type="ARBA" id="ARBA00023154"/>
    </source>
</evidence>
<dbReference type="Proteomes" id="UP000029614">
    <property type="component" value="Unassembled WGS sequence"/>
</dbReference>
<dbReference type="NCBIfam" id="TIGR00036">
    <property type="entry name" value="dapB"/>
    <property type="match status" value="1"/>
</dbReference>
<comment type="catalytic activity">
    <reaction evidence="10">
        <text>(S)-2,3,4,5-tetrahydrodipicolinate + NADP(+) + H2O = (2S,4S)-4-hydroxy-2,3,4,5-tetrahydrodipicolinate + NADPH + H(+)</text>
        <dbReference type="Rhea" id="RHEA:35331"/>
        <dbReference type="ChEBI" id="CHEBI:15377"/>
        <dbReference type="ChEBI" id="CHEBI:15378"/>
        <dbReference type="ChEBI" id="CHEBI:16845"/>
        <dbReference type="ChEBI" id="CHEBI:57783"/>
        <dbReference type="ChEBI" id="CHEBI:58349"/>
        <dbReference type="ChEBI" id="CHEBI:67139"/>
        <dbReference type="EC" id="1.17.1.8"/>
    </reaction>
</comment>
<dbReference type="RefSeq" id="WP_036855408.1">
    <property type="nucleotide sequence ID" value="NZ_JRNU01000020.1"/>
</dbReference>
<accession>A0A096AYN8</accession>
<keyword evidence="16" id="KW-1185">Reference proteome</keyword>
<sequence length="251" mass="27981">MKIALIGYGKMGHMIEQIALNRGHEIVSIIDVNNIEDFDSPAFASADVAIEFTNPKAAYDNYLRAFAHNIKVVSGSTGWMNDHKNDVERLCKEEGKTLFWASNFSIGVAIFSAVNRYLAKIMNNFPQYDIEMEEVHHIHKLDAPSGTAITLAEEIIDRIDRKNKWVKGVQHLADGTVIESGNIKDNELPIASIRTDEVPGIHTITYNSKADQITITHDAHNRQGFALGAVLAAEYTKNHEGLLTTSDLFKF</sequence>
<dbReference type="EC" id="1.17.1.8" evidence="9 12"/>